<keyword evidence="2" id="KW-1185">Reference proteome</keyword>
<proteinExistence type="predicted"/>
<comment type="caution">
    <text evidence="1">The sequence shown here is derived from an EMBL/GenBank/DDBJ whole genome shotgun (WGS) entry which is preliminary data.</text>
</comment>
<protein>
    <submittedName>
        <fullName evidence="1">Uncharacterized protein</fullName>
    </submittedName>
</protein>
<dbReference type="EMBL" id="CM043795">
    <property type="protein sequence ID" value="KAI4818117.1"/>
    <property type="molecule type" value="Genomic_DNA"/>
</dbReference>
<accession>A0ACB9WWG6</accession>
<evidence type="ECO:0000313" key="2">
    <source>
        <dbReference type="Proteomes" id="UP001057452"/>
    </source>
</evidence>
<organism evidence="1 2">
    <name type="scientific">Chaenocephalus aceratus</name>
    <name type="common">Blackfin icefish</name>
    <name type="synonym">Chaenichthys aceratus</name>
    <dbReference type="NCBI Taxonomy" id="36190"/>
    <lineage>
        <taxon>Eukaryota</taxon>
        <taxon>Metazoa</taxon>
        <taxon>Chordata</taxon>
        <taxon>Craniata</taxon>
        <taxon>Vertebrata</taxon>
        <taxon>Euteleostomi</taxon>
        <taxon>Actinopterygii</taxon>
        <taxon>Neopterygii</taxon>
        <taxon>Teleostei</taxon>
        <taxon>Neoteleostei</taxon>
        <taxon>Acanthomorphata</taxon>
        <taxon>Eupercaria</taxon>
        <taxon>Perciformes</taxon>
        <taxon>Notothenioidei</taxon>
        <taxon>Channichthyidae</taxon>
        <taxon>Chaenocephalus</taxon>
    </lineage>
</organism>
<dbReference type="Proteomes" id="UP001057452">
    <property type="component" value="Chromosome 11"/>
</dbReference>
<reference evidence="1" key="1">
    <citation type="submission" date="2022-05" db="EMBL/GenBank/DDBJ databases">
        <title>Chromosome-level genome of Chaenocephalus aceratus.</title>
        <authorList>
            <person name="Park H."/>
        </authorList>
    </citation>
    <scope>NUCLEOTIDE SEQUENCE</scope>
    <source>
        <strain evidence="1">KU_202001</strain>
    </source>
</reference>
<name>A0ACB9WWG6_CHAAC</name>
<sequence>SSVPLAVVHRCQVNPKQCRSAQPTASTSQHPGQPQTVPLRSAHSLDLPTPGLYGEYQENQGGSGRREATRLLTERQIKKHGNHPRSHGRTRHGRRSHGQNGDHSRHQLGYYSRQRRRQSAMDTEGEEQDQTAEPDPTSSTKKKSAPTQSVETA</sequence>
<feature type="non-terminal residue" evidence="1">
    <location>
        <position position="1"/>
    </location>
</feature>
<evidence type="ECO:0000313" key="1">
    <source>
        <dbReference type="EMBL" id="KAI4818117.1"/>
    </source>
</evidence>
<gene>
    <name evidence="1" type="ORF">KUCAC02_011480</name>
</gene>